<dbReference type="Proteomes" id="UP000024635">
    <property type="component" value="Unassembled WGS sequence"/>
</dbReference>
<sequence length="181" mass="20559">MDGIIQMLPEPLRRFSTHMDFPGQKAAERTFQFLLMQYQYPYTVSVDGGAFFSDSVSMPRDRKVRAGIVAAIAYHRIFGLCKSLDIRSDIFIIALHLLHEVLLPFFKCRWYLQVIIVLSGIIGFLIGFSTQQLSHAIYTVLAGAALSALIVLPPWPFLFRKNPIVWQPVTPSEAKETKKTK</sequence>
<feature type="transmembrane region" description="Helical" evidence="10">
    <location>
        <begin position="136"/>
        <end position="158"/>
    </location>
</feature>
<dbReference type="PANTHER" id="PTHR13202">
    <property type="entry name" value="MICROSOMAL SIGNAL PEPTIDASE 12 KDA SUBUNIT"/>
    <property type="match status" value="1"/>
</dbReference>
<dbReference type="GO" id="GO:0005787">
    <property type="term" value="C:signal peptidase complex"/>
    <property type="evidence" value="ECO:0007669"/>
    <property type="project" value="InterPro"/>
</dbReference>
<evidence type="ECO:0000256" key="3">
    <source>
        <dbReference type="ARBA" id="ARBA00017059"/>
    </source>
</evidence>
<evidence type="ECO:0000313" key="12">
    <source>
        <dbReference type="Proteomes" id="UP000024635"/>
    </source>
</evidence>
<comment type="similarity">
    <text evidence="2">Belongs to the SPCS1 family.</text>
</comment>
<reference evidence="12" key="1">
    <citation type="journal article" date="2015" name="Nat. Genet.">
        <title>The genome and transcriptome of the zoonotic hookworm Ancylostoma ceylanicum identify infection-specific gene families.</title>
        <authorList>
            <person name="Schwarz E.M."/>
            <person name="Hu Y."/>
            <person name="Antoshechkin I."/>
            <person name="Miller M.M."/>
            <person name="Sternberg P.W."/>
            <person name="Aroian R.V."/>
        </authorList>
    </citation>
    <scope>NUCLEOTIDE SEQUENCE</scope>
    <source>
        <strain evidence="12">HY135</strain>
    </source>
</reference>
<accession>A0A016S6B3</accession>
<keyword evidence="7 10" id="KW-0472">Membrane</keyword>
<evidence type="ECO:0000256" key="6">
    <source>
        <dbReference type="ARBA" id="ARBA00022989"/>
    </source>
</evidence>
<dbReference type="AlphaFoldDB" id="A0A016S6B3"/>
<evidence type="ECO:0000256" key="1">
    <source>
        <dbReference type="ARBA" id="ARBA00004477"/>
    </source>
</evidence>
<evidence type="ECO:0000256" key="4">
    <source>
        <dbReference type="ARBA" id="ARBA00022692"/>
    </source>
</evidence>
<gene>
    <name evidence="11" type="primary">Acey_s0289.g1511</name>
    <name evidence="11" type="synonym">Acey-C34B2.10</name>
    <name evidence="11" type="ORF">Y032_0289g1511</name>
</gene>
<evidence type="ECO:0000256" key="7">
    <source>
        <dbReference type="ARBA" id="ARBA00023136"/>
    </source>
</evidence>
<keyword evidence="6 10" id="KW-1133">Transmembrane helix</keyword>
<evidence type="ECO:0000256" key="10">
    <source>
        <dbReference type="SAM" id="Phobius"/>
    </source>
</evidence>
<dbReference type="PANTHER" id="PTHR13202:SF0">
    <property type="entry name" value="SIGNAL PEPTIDASE COMPLEX SUBUNIT 1"/>
    <property type="match status" value="1"/>
</dbReference>
<feature type="transmembrane region" description="Helical" evidence="10">
    <location>
        <begin position="110"/>
        <end position="130"/>
    </location>
</feature>
<dbReference type="GO" id="GO:0045047">
    <property type="term" value="P:protein targeting to ER"/>
    <property type="evidence" value="ECO:0007669"/>
    <property type="project" value="TreeGrafter"/>
</dbReference>
<keyword evidence="4 10" id="KW-0812">Transmembrane</keyword>
<dbReference type="InterPro" id="IPR009542">
    <property type="entry name" value="Spc1/SPCS1"/>
</dbReference>
<proteinExistence type="inferred from homology"/>
<protein>
    <recommendedName>
        <fullName evidence="3">Signal peptidase complex subunit 1</fullName>
    </recommendedName>
    <alternativeName>
        <fullName evidence="8">Microsomal signal peptidase 12 kDa subunit</fullName>
    </alternativeName>
</protein>
<keyword evidence="12" id="KW-1185">Reference proteome</keyword>
<evidence type="ECO:0000313" key="11">
    <source>
        <dbReference type="EMBL" id="EYB85887.1"/>
    </source>
</evidence>
<dbReference type="OrthoDB" id="263893at2759"/>
<organism evidence="11 12">
    <name type="scientific">Ancylostoma ceylanicum</name>
    <dbReference type="NCBI Taxonomy" id="53326"/>
    <lineage>
        <taxon>Eukaryota</taxon>
        <taxon>Metazoa</taxon>
        <taxon>Ecdysozoa</taxon>
        <taxon>Nematoda</taxon>
        <taxon>Chromadorea</taxon>
        <taxon>Rhabditida</taxon>
        <taxon>Rhabditina</taxon>
        <taxon>Rhabditomorpha</taxon>
        <taxon>Strongyloidea</taxon>
        <taxon>Ancylostomatidae</taxon>
        <taxon>Ancylostomatinae</taxon>
        <taxon>Ancylostoma</taxon>
    </lineage>
</organism>
<dbReference type="EMBL" id="JARK01001625">
    <property type="protein sequence ID" value="EYB85887.1"/>
    <property type="molecule type" value="Genomic_DNA"/>
</dbReference>
<evidence type="ECO:0000256" key="5">
    <source>
        <dbReference type="ARBA" id="ARBA00022824"/>
    </source>
</evidence>
<dbReference type="Pfam" id="PF06645">
    <property type="entry name" value="SPC12"/>
    <property type="match status" value="1"/>
</dbReference>
<evidence type="ECO:0000256" key="8">
    <source>
        <dbReference type="ARBA" id="ARBA00032913"/>
    </source>
</evidence>
<evidence type="ECO:0000256" key="9">
    <source>
        <dbReference type="ARBA" id="ARBA00045204"/>
    </source>
</evidence>
<evidence type="ECO:0000256" key="2">
    <source>
        <dbReference type="ARBA" id="ARBA00005245"/>
    </source>
</evidence>
<comment type="subcellular location">
    <subcellularLocation>
        <location evidence="1">Endoplasmic reticulum membrane</location>
        <topology evidence="1">Multi-pass membrane protein</topology>
    </subcellularLocation>
</comment>
<keyword evidence="5" id="KW-0256">Endoplasmic reticulum</keyword>
<dbReference type="GO" id="GO:0006465">
    <property type="term" value="P:signal peptide processing"/>
    <property type="evidence" value="ECO:0007669"/>
    <property type="project" value="InterPro"/>
</dbReference>
<comment type="function">
    <text evidence="9">Component of the signal peptidase complex (SPC) which catalyzes the cleavage of N-terminal signal sequences from nascent proteins as they are translocated into the lumen of the endoplasmic reticulum. Dispensable for SPC enzymatic activity.</text>
</comment>
<name>A0A016S6B3_9BILA</name>
<dbReference type="STRING" id="53326.A0A016S6B3"/>
<comment type="caution">
    <text evidence="11">The sequence shown here is derived from an EMBL/GenBank/DDBJ whole genome shotgun (WGS) entry which is preliminary data.</text>
</comment>